<dbReference type="InterPro" id="IPR036388">
    <property type="entry name" value="WH-like_DNA-bd_sf"/>
</dbReference>
<organism evidence="4 5">
    <name type="scientific">Massilia litorea</name>
    <dbReference type="NCBI Taxonomy" id="2769491"/>
    <lineage>
        <taxon>Bacteria</taxon>
        <taxon>Pseudomonadati</taxon>
        <taxon>Pseudomonadota</taxon>
        <taxon>Betaproteobacteria</taxon>
        <taxon>Burkholderiales</taxon>
        <taxon>Oxalobacteraceae</taxon>
        <taxon>Telluria group</taxon>
        <taxon>Massilia</taxon>
    </lineage>
</organism>
<dbReference type="AlphaFoldDB" id="A0A7L9U8Z2"/>
<dbReference type="Gene3D" id="1.10.10.10">
    <property type="entry name" value="Winged helix-like DNA-binding domain superfamily/Winged helix DNA-binding domain"/>
    <property type="match status" value="1"/>
</dbReference>
<dbReference type="PIRSF" id="PIRSF020623">
    <property type="entry name" value="PaaX"/>
    <property type="match status" value="1"/>
</dbReference>
<dbReference type="Gene3D" id="1.20.58.1460">
    <property type="match status" value="1"/>
</dbReference>
<evidence type="ECO:0000259" key="1">
    <source>
        <dbReference type="Pfam" id="PF07848"/>
    </source>
</evidence>
<dbReference type="PANTHER" id="PTHR30319">
    <property type="entry name" value="PHENYLACETIC ACID REGULATOR-RELATED TRANSCRIPTIONAL REPRESSOR"/>
    <property type="match status" value="1"/>
</dbReference>
<keyword evidence="5" id="KW-1185">Reference proteome</keyword>
<evidence type="ECO:0000313" key="5">
    <source>
        <dbReference type="Proteomes" id="UP000593875"/>
    </source>
</evidence>
<feature type="domain" description="Transcriptional repressor PaaX-like central Cas2-like" evidence="3">
    <location>
        <begin position="107"/>
        <end position="180"/>
    </location>
</feature>
<gene>
    <name evidence="4" type="primary">paaX</name>
    <name evidence="4" type="ORF">LPB04_08640</name>
</gene>
<evidence type="ECO:0000313" key="4">
    <source>
        <dbReference type="EMBL" id="QOL51310.1"/>
    </source>
</evidence>
<evidence type="ECO:0000259" key="3">
    <source>
        <dbReference type="Pfam" id="PF20803"/>
    </source>
</evidence>
<dbReference type="Proteomes" id="UP000593875">
    <property type="component" value="Chromosome"/>
</dbReference>
<dbReference type="GO" id="GO:0006351">
    <property type="term" value="P:DNA-templated transcription"/>
    <property type="evidence" value="ECO:0007669"/>
    <property type="project" value="InterPro"/>
</dbReference>
<feature type="domain" description="Transcriptional repressor PaaX-like C-terminal" evidence="2">
    <location>
        <begin position="197"/>
        <end position="286"/>
    </location>
</feature>
<accession>A0A7L9U8Z2</accession>
<protein>
    <submittedName>
        <fullName evidence="4">Phenylacetic acid degradation operon negative regulatory protein PaaX</fullName>
    </submittedName>
</protein>
<dbReference type="Pfam" id="PF08223">
    <property type="entry name" value="PaaX_C"/>
    <property type="match status" value="1"/>
</dbReference>
<dbReference type="InterPro" id="IPR012906">
    <property type="entry name" value="PaaX-like_N"/>
</dbReference>
<dbReference type="InterPro" id="IPR011965">
    <property type="entry name" value="PaaX_trns_reg"/>
</dbReference>
<dbReference type="InterPro" id="IPR013225">
    <property type="entry name" value="PaaX_C"/>
</dbReference>
<dbReference type="PANTHER" id="PTHR30319:SF1">
    <property type="entry name" value="TRANSCRIPTIONAL REPRESSOR PAAX"/>
    <property type="match status" value="1"/>
</dbReference>
<proteinExistence type="predicted"/>
<sequence length="312" mass="34188">MKQISSMEWIAAALSAETLRSKSLVMTVMGDAIAPHGGAVWLGSLIELLAPLGVTDRLVRTSVFRLVQEGWLNASREGRRSRYTFEAKSLARFQRADRRIYAPPGLHWDGRWTLVLAQTGKPGSIDGDLRAAVRKELEWEGFAMLGPGVLAHPGADSEGLADALQRTGAADRVFVLSAGELPGTGSRPLRELVKEGWDLTAVAQGYRDFIAQFTPLLALLREDSPVAPASAFAIRSLLIHAYRRLQLHDPMLPIELLPDPWPGSDAYQVARAVYLLVYAQAELHIDAVLRREDEAAPAADDAFFQRFGGLRG</sequence>
<evidence type="ECO:0000259" key="2">
    <source>
        <dbReference type="Pfam" id="PF08223"/>
    </source>
</evidence>
<reference evidence="4 5" key="1">
    <citation type="submission" date="2020-10" db="EMBL/GenBank/DDBJ databases">
        <title>Genome sequencing of Massilia sp. LPB0304.</title>
        <authorList>
            <person name="Kim J."/>
        </authorList>
    </citation>
    <scope>NUCLEOTIDE SEQUENCE [LARGE SCALE GENOMIC DNA]</scope>
    <source>
        <strain evidence="4 5">LPB0304</strain>
    </source>
</reference>
<dbReference type="Pfam" id="PF20803">
    <property type="entry name" value="PaaX_M"/>
    <property type="match status" value="1"/>
</dbReference>
<feature type="domain" description="Transcriptional repressor PaaX-like N-terminal" evidence="1">
    <location>
        <begin position="20"/>
        <end position="85"/>
    </location>
</feature>
<dbReference type="Gene3D" id="3.30.70.2650">
    <property type="match status" value="1"/>
</dbReference>
<dbReference type="RefSeq" id="WP_193688286.1">
    <property type="nucleotide sequence ID" value="NZ_CP062941.1"/>
</dbReference>
<dbReference type="InterPro" id="IPR048846">
    <property type="entry name" value="PaaX-like_central"/>
</dbReference>
<name>A0A7L9U8Z2_9BURK</name>
<dbReference type="KEGG" id="mlir:LPB04_08640"/>
<dbReference type="NCBIfam" id="TIGR02277">
    <property type="entry name" value="PaaX_trns_reg"/>
    <property type="match status" value="1"/>
</dbReference>
<dbReference type="EMBL" id="CP062941">
    <property type="protein sequence ID" value="QOL51310.1"/>
    <property type="molecule type" value="Genomic_DNA"/>
</dbReference>
<dbReference type="Pfam" id="PF07848">
    <property type="entry name" value="PaaX"/>
    <property type="match status" value="1"/>
</dbReference>